<dbReference type="OrthoDB" id="10248252at2759"/>
<reference evidence="9" key="1">
    <citation type="submission" date="2021-02" db="EMBL/GenBank/DDBJ databases">
        <authorList>
            <person name="Nowell W R."/>
        </authorList>
    </citation>
    <scope>NUCLEOTIDE SEQUENCE</scope>
</reference>
<evidence type="ECO:0000256" key="5">
    <source>
        <dbReference type="ARBA" id="ARBA00022737"/>
    </source>
</evidence>
<evidence type="ECO:0000256" key="6">
    <source>
        <dbReference type="ARBA" id="ARBA00037430"/>
    </source>
</evidence>
<dbReference type="Proteomes" id="UP000681722">
    <property type="component" value="Unassembled WGS sequence"/>
</dbReference>
<evidence type="ECO:0000256" key="7">
    <source>
        <dbReference type="ARBA" id="ARBA00039643"/>
    </source>
</evidence>
<sequence>MNIMDKPQIILHSQKSVNYTVFDCKWIPTSAKFVALGNHARGTGAFEIYEIGHGDINLISQHEKPSAFKCGTFGASPAQRRHFATGNFDGYMQLWDLEKLDTPVYSVKGHKEIINAIDGVGGLGIGVGAPEIATASRDGRVHVWDPRQKDHPVASMEPAEGETKRDCWAVCFGNAFNSSERVVCAGYDNGDVKLFDLRTMSLKWETNVKNGVCCLEFDRKDIEMNKLVATTLESKIHVFDMLTQHVEKGYSSLTEKAHNSTVWLGRHLPQNRDIFMTCGGTGSYYLWKYNYPDKRVQKQTDGSEIGVMGSLTLLQNIGLSSQPASGFDWSPDKAGLACTSAFDQTVRVLITTKLNTV</sequence>
<dbReference type="EMBL" id="CAJOBA010002929">
    <property type="protein sequence ID" value="CAF3664270.1"/>
    <property type="molecule type" value="Genomic_DNA"/>
</dbReference>
<evidence type="ECO:0000313" key="11">
    <source>
        <dbReference type="EMBL" id="CAF3540442.1"/>
    </source>
</evidence>
<evidence type="ECO:0000313" key="9">
    <source>
        <dbReference type="EMBL" id="CAF0759723.1"/>
    </source>
</evidence>
<evidence type="ECO:0000313" key="12">
    <source>
        <dbReference type="EMBL" id="CAF3664270.1"/>
    </source>
</evidence>
<dbReference type="AlphaFoldDB" id="A0A813Q0L9"/>
<keyword evidence="4" id="KW-0053">Apoptosis</keyword>
<dbReference type="GO" id="GO:0006915">
    <property type="term" value="P:apoptotic process"/>
    <property type="evidence" value="ECO:0007669"/>
    <property type="project" value="UniProtKB-KW"/>
</dbReference>
<proteinExistence type="predicted"/>
<dbReference type="EMBL" id="CAJNOQ010000121">
    <property type="protein sequence ID" value="CAF0759723.1"/>
    <property type="molecule type" value="Genomic_DNA"/>
</dbReference>
<dbReference type="EMBL" id="CAJOBC010000121">
    <property type="protein sequence ID" value="CAF3540442.1"/>
    <property type="molecule type" value="Genomic_DNA"/>
</dbReference>
<dbReference type="PANTHER" id="PTHR10971">
    <property type="entry name" value="MRNA EXPORT FACTOR AND BUB3"/>
    <property type="match status" value="1"/>
</dbReference>
<dbReference type="InterPro" id="IPR015943">
    <property type="entry name" value="WD40/YVTN_repeat-like_dom_sf"/>
</dbReference>
<keyword evidence="13" id="KW-1185">Reference proteome</keyword>
<protein>
    <recommendedName>
        <fullName evidence="7">Dynein axonemal assembly factor 10</fullName>
    </recommendedName>
    <alternativeName>
        <fullName evidence="8">WD repeat-containing protein 92</fullName>
    </alternativeName>
</protein>
<keyword evidence="3" id="KW-0853">WD repeat</keyword>
<gene>
    <name evidence="9" type="ORF">GPM918_LOCUS1315</name>
    <name evidence="10" type="ORF">OVA965_LOCUS8596</name>
    <name evidence="11" type="ORF">SRO942_LOCUS1315</name>
    <name evidence="12" type="ORF">TMI583_LOCUS8592</name>
</gene>
<dbReference type="EMBL" id="CAJNOK010002928">
    <property type="protein sequence ID" value="CAF0880548.1"/>
    <property type="molecule type" value="Genomic_DNA"/>
</dbReference>
<accession>A0A813Q0L9</accession>
<evidence type="ECO:0000313" key="10">
    <source>
        <dbReference type="EMBL" id="CAF0880548.1"/>
    </source>
</evidence>
<dbReference type="InterPro" id="IPR036322">
    <property type="entry name" value="WD40_repeat_dom_sf"/>
</dbReference>
<dbReference type="Proteomes" id="UP000663829">
    <property type="component" value="Unassembled WGS sequence"/>
</dbReference>
<dbReference type="Proteomes" id="UP000677228">
    <property type="component" value="Unassembled WGS sequence"/>
</dbReference>
<keyword evidence="5" id="KW-0677">Repeat</keyword>
<evidence type="ECO:0000256" key="4">
    <source>
        <dbReference type="ARBA" id="ARBA00022703"/>
    </source>
</evidence>
<evidence type="ECO:0000256" key="8">
    <source>
        <dbReference type="ARBA" id="ARBA00041547"/>
    </source>
</evidence>
<dbReference type="Proteomes" id="UP000682733">
    <property type="component" value="Unassembled WGS sequence"/>
</dbReference>
<dbReference type="Gene3D" id="2.130.10.10">
    <property type="entry name" value="YVTN repeat-like/Quinoprotein amine dehydrogenase"/>
    <property type="match status" value="1"/>
</dbReference>
<comment type="subcellular location">
    <subcellularLocation>
        <location evidence="1">Cytoplasm</location>
    </subcellularLocation>
</comment>
<evidence type="ECO:0000256" key="3">
    <source>
        <dbReference type="ARBA" id="ARBA00022574"/>
    </source>
</evidence>
<dbReference type="FunFam" id="2.130.10.10:FF:000258">
    <property type="entry name" value="WD repeat-containing protein 92"/>
    <property type="match status" value="1"/>
</dbReference>
<evidence type="ECO:0000313" key="13">
    <source>
        <dbReference type="Proteomes" id="UP000663829"/>
    </source>
</evidence>
<evidence type="ECO:0000256" key="1">
    <source>
        <dbReference type="ARBA" id="ARBA00004496"/>
    </source>
</evidence>
<comment type="caution">
    <text evidence="9">The sequence shown here is derived from an EMBL/GenBank/DDBJ whole genome shotgun (WGS) entry which is preliminary data.</text>
</comment>
<comment type="function">
    <text evidence="6">Key assembly factor specifically required for the stability of axonemal dynein heavy chains in cytoplasm.</text>
</comment>
<name>A0A813Q0L9_9BILA</name>
<dbReference type="SMART" id="SM00320">
    <property type="entry name" value="WD40"/>
    <property type="match status" value="6"/>
</dbReference>
<organism evidence="9 13">
    <name type="scientific">Didymodactylos carnosus</name>
    <dbReference type="NCBI Taxonomy" id="1234261"/>
    <lineage>
        <taxon>Eukaryota</taxon>
        <taxon>Metazoa</taxon>
        <taxon>Spiralia</taxon>
        <taxon>Gnathifera</taxon>
        <taxon>Rotifera</taxon>
        <taxon>Eurotatoria</taxon>
        <taxon>Bdelloidea</taxon>
        <taxon>Philodinida</taxon>
        <taxon>Philodinidae</taxon>
        <taxon>Didymodactylos</taxon>
    </lineage>
</organism>
<dbReference type="SUPFAM" id="SSF50978">
    <property type="entry name" value="WD40 repeat-like"/>
    <property type="match status" value="1"/>
</dbReference>
<dbReference type="Pfam" id="PF00400">
    <property type="entry name" value="WD40"/>
    <property type="match status" value="1"/>
</dbReference>
<evidence type="ECO:0000256" key="2">
    <source>
        <dbReference type="ARBA" id="ARBA00022490"/>
    </source>
</evidence>
<dbReference type="GO" id="GO:0005737">
    <property type="term" value="C:cytoplasm"/>
    <property type="evidence" value="ECO:0007669"/>
    <property type="project" value="UniProtKB-SubCell"/>
</dbReference>
<dbReference type="InterPro" id="IPR001680">
    <property type="entry name" value="WD40_rpt"/>
</dbReference>
<keyword evidence="2" id="KW-0963">Cytoplasm</keyword>